<dbReference type="PIRSF" id="PIRSF038901">
    <property type="entry name" value="AQR_cwf11"/>
    <property type="match status" value="1"/>
</dbReference>
<feature type="region of interest" description="Disordered" evidence="1">
    <location>
        <begin position="884"/>
        <end position="904"/>
    </location>
</feature>
<dbReference type="OrthoDB" id="1879at2759"/>
<evidence type="ECO:0000259" key="2">
    <source>
        <dbReference type="Pfam" id="PF13086"/>
    </source>
</evidence>
<keyword evidence="8" id="KW-1185">Reference proteome</keyword>
<dbReference type="InterPro" id="IPR047187">
    <property type="entry name" value="SF1_C_Upf1"/>
</dbReference>
<organism evidence="9">
    <name type="scientific">Taenia asiatica</name>
    <name type="common">Asian tapeworm</name>
    <dbReference type="NCBI Taxonomy" id="60517"/>
    <lineage>
        <taxon>Eukaryota</taxon>
        <taxon>Metazoa</taxon>
        <taxon>Spiralia</taxon>
        <taxon>Lophotrochozoa</taxon>
        <taxon>Platyhelminthes</taxon>
        <taxon>Cestoda</taxon>
        <taxon>Eucestoda</taxon>
        <taxon>Cyclophyllidea</taxon>
        <taxon>Taeniidae</taxon>
        <taxon>Taenia</taxon>
    </lineage>
</organism>
<evidence type="ECO:0000256" key="1">
    <source>
        <dbReference type="SAM" id="MobiDB-lite"/>
    </source>
</evidence>
<dbReference type="FunFam" id="3.40.50.300:FF:002863">
    <property type="entry name" value="Pre-mRNA-splicing factor cwf11"/>
    <property type="match status" value="1"/>
</dbReference>
<dbReference type="Pfam" id="PF21144">
    <property type="entry name" value="Aquarius_N_3rd"/>
    <property type="match status" value="1"/>
</dbReference>
<evidence type="ECO:0000259" key="5">
    <source>
        <dbReference type="Pfam" id="PF21143"/>
    </source>
</evidence>
<feature type="domain" description="RNA helicase aquarius insertion" evidence="6">
    <location>
        <begin position="812"/>
        <end position="883"/>
    </location>
</feature>
<dbReference type="GO" id="GO:0004386">
    <property type="term" value="F:helicase activity"/>
    <property type="evidence" value="ECO:0007669"/>
    <property type="project" value="InterPro"/>
</dbReference>
<dbReference type="PANTHER" id="PTHR10887:SF5">
    <property type="entry name" value="RNA HELICASE AQUARIUS"/>
    <property type="match status" value="1"/>
</dbReference>
<dbReference type="Pfam" id="PF13087">
    <property type="entry name" value="AAA_12"/>
    <property type="match status" value="1"/>
</dbReference>
<dbReference type="WBParaSite" id="TASK_0000459401-mRNA-1">
    <property type="protein sequence ID" value="TASK_0000459401-mRNA-1"/>
    <property type="gene ID" value="TASK_0000459401"/>
</dbReference>
<evidence type="ECO:0000259" key="3">
    <source>
        <dbReference type="Pfam" id="PF13087"/>
    </source>
</evidence>
<gene>
    <name evidence="7" type="ORF">TASK_LOCUS4595</name>
</gene>
<evidence type="ECO:0000313" key="9">
    <source>
        <dbReference type="WBParaSite" id="TASK_0000459401-mRNA-1"/>
    </source>
</evidence>
<reference evidence="7 8" key="2">
    <citation type="submission" date="2018-11" db="EMBL/GenBank/DDBJ databases">
        <authorList>
            <consortium name="Pathogen Informatics"/>
        </authorList>
    </citation>
    <scope>NUCLEOTIDE SEQUENCE [LARGE SCALE GENOMIC DNA]</scope>
</reference>
<evidence type="ECO:0000313" key="7">
    <source>
        <dbReference type="EMBL" id="VDK33686.1"/>
    </source>
</evidence>
<reference evidence="9" key="1">
    <citation type="submission" date="2017-02" db="UniProtKB">
        <authorList>
            <consortium name="WormBaseParasite"/>
        </authorList>
    </citation>
    <scope>IDENTIFICATION</scope>
</reference>
<dbReference type="InterPro" id="IPR026300">
    <property type="entry name" value="CWF11_fam"/>
</dbReference>
<sequence length="1692" mass="192901">MTSSSFDFAGQSRIAQLARTYWLPPIDPKGQQKEKRMFQGDLVERIYLEDMISFGFSHRRCMMLELAQYLECWLWPNFDEKSSRSHVISICVMVNEKARERVPVWQCFHDNPSQFGLLIFRVIEVLVDDPIDINLLLPSDDPKLMKNREDLRKRLTEHIVLITFLSHCLTSLAEVGVLRRYLKDIYSLAVWRHLQPQRLEKELAANPSRYRKLLKKLEKHAAELNVEESERLTKQRSFVANFVDKFLAILEKLPDDKELDPLLAHYLHRSLLLLIDLSSMLMTRRFLMVLMDDRHTVVRCQNCALYKADGKKEGCLFSELVDIFAFYAQFQVDSTTGEAVDATELDRRHCLQLNSLQLTVFSESREGIFRDFAVANPAAYESREKLADFLQKLSTKQLYNLAAKFYFFPLTPKGQEESGSIDSLPAAKKRRISQTPLNVFPPQFPSKLFQKDMLIKLLVYHFAIRESHLAQMNSAPLYPTEELLWNGNLVPSEFFSGEECLALPKLGLQFLTLQDYLMRNFTLFRLESTFEIRQDLEDALSRMRPWRGEHGQVVFDGWSRMALPIQAFNIVEVGKPALGARQSSRVRADVRVVLAGLREDVQKEWQGLRRHDPVFLVTVQPKSELRNWKYNPRKPFLSQIGILAVRGCEIEGQVDKAGKLIPDEERFGLVPSKAEEFDAPSTAPTWRVSLDPCQYQEDINRLRNEKNRGKAIRAEIARAKREGRSAEAISVLEKKAFEADSSSPEDIYDTFNVLVRRKPKENNFKAVLDTIRDLMNTRSVVPDWLLDLLMGYLDPAAAHYSRRPEFYDPRQNWFDTFLSADHLRKSFPQYNIKFVDMRYKCQEGTTETGLTDFAVDPPPPYRITFPPLSEDPTAHVEARLLTELPTAADSKPKESSNTVEASSKPVLTAESYTPAGWQVPWHLLTVDCPTWLPSSTSSGAKPGNRVAFTPRQIEAIRAGMQPGLTMVVGPPGTGKTDIAVQTIHNLYHNYPGQRILVVTHSNQALNQLFEKIIELDIDERHLLRLGHGEEALATTKDFSRYGRVDFILSKRIELLQKASLRYWYYFPSASLVVLLRRSLELALKADEKEVNLTNGGDADAAAVAAATAAKPRPLTKDIDENAHQLYTCETAQYFFLQDVLPRWEKFISEAANLLKYGDGEDASRASFVRSHFPFTSFITGQVDPAMDLVERIFPGRSLAEDLSTARSCFRAISAIFNTLEEFRAFELMRTGLERANFLLTQEARIVAMTCTHAALKRRDLVQLGFAYDTIIMEEAAQILEIETFIPLLLQNPDISGYNRLKRWIMIGDHNQLPPVVKNQAFNNFSNMGQSLFARLVKLGVPTIQLDAQGRTRPSISRLYSWRYERLLDIPHVITGQEYNLCNPGFQYEYQLINVEDYKGVGESEPSAYFYQNLAEAEYVVATYMYMRILGYPPDRIAILTTYNGQKHLIRDVIEARCASNPLLGKPRTVTTVDRFQGQQNDYVLVSLVRTHTVGHLRDVRRLVVALSRARLGLYIFARVDQFANCQELRPAFDRLLGRRGLGPDSEVRPTCLRLTPWETWRDPRDPASTGLRQLGSKLSNEPVVIENMPAMASYVSKLYEERVKDMVSRYVSAKGPRKPGAPKVVQKASSAAMVTSVEEGTAVEKMEVDGATGETRLGEERLSPVTIEATIPNTLDFELKSESTSEGVDAKE</sequence>
<evidence type="ECO:0000259" key="4">
    <source>
        <dbReference type="Pfam" id="PF16399"/>
    </source>
</evidence>
<protein>
    <submittedName>
        <fullName evidence="9">Intron-binding protein aquarius</fullName>
    </submittedName>
</protein>
<evidence type="ECO:0000259" key="6">
    <source>
        <dbReference type="Pfam" id="PF21144"/>
    </source>
</evidence>
<dbReference type="InterPro" id="IPR032174">
    <property type="entry name" value="Aquarius_N"/>
</dbReference>
<dbReference type="InterPro" id="IPR041677">
    <property type="entry name" value="DNA2/NAM7_AAA_11"/>
</dbReference>
<dbReference type="SUPFAM" id="SSF52540">
    <property type="entry name" value="P-loop containing nucleoside triphosphate hydrolases"/>
    <property type="match status" value="1"/>
</dbReference>
<proteinExistence type="predicted"/>
<feature type="domain" description="RNA helicase aquarius beta-barrel" evidence="5">
    <location>
        <begin position="545"/>
        <end position="706"/>
    </location>
</feature>
<dbReference type="Gene3D" id="3.40.50.300">
    <property type="entry name" value="P-loop containing nucleotide triphosphate hydrolases"/>
    <property type="match status" value="3"/>
</dbReference>
<dbReference type="FunFam" id="3.40.50.300:FF:003210">
    <property type="entry name" value="RNA helicase aquarius"/>
    <property type="match status" value="1"/>
</dbReference>
<dbReference type="Pfam" id="PF13086">
    <property type="entry name" value="AAA_11"/>
    <property type="match status" value="1"/>
</dbReference>
<dbReference type="InterPro" id="IPR048967">
    <property type="entry name" value="Aquarius_insert"/>
</dbReference>
<accession>A0A0R3W3S0</accession>
<dbReference type="InterPro" id="IPR045055">
    <property type="entry name" value="DNA2/NAM7-like"/>
</dbReference>
<dbReference type="STRING" id="60517.A0A0R3W3S0"/>
<dbReference type="CDD" id="cd18808">
    <property type="entry name" value="SF1_C_Upf1"/>
    <property type="match status" value="1"/>
</dbReference>
<dbReference type="EMBL" id="UYRS01018358">
    <property type="protein sequence ID" value="VDK33686.1"/>
    <property type="molecule type" value="Genomic_DNA"/>
</dbReference>
<dbReference type="GO" id="GO:0003729">
    <property type="term" value="F:mRNA binding"/>
    <property type="evidence" value="ECO:0007669"/>
    <property type="project" value="TreeGrafter"/>
</dbReference>
<feature type="domain" description="RNA helicase aquarius N-terminal" evidence="4">
    <location>
        <begin position="13"/>
        <end position="407"/>
    </location>
</feature>
<dbReference type="InterPro" id="IPR048966">
    <property type="entry name" value="Aquarius_b-barrel"/>
</dbReference>
<dbReference type="InterPro" id="IPR041679">
    <property type="entry name" value="DNA2/NAM7-like_C"/>
</dbReference>
<dbReference type="Pfam" id="PF16399">
    <property type="entry name" value="Aquarius_N_1st"/>
    <property type="match status" value="1"/>
</dbReference>
<dbReference type="GO" id="GO:0071013">
    <property type="term" value="C:catalytic step 2 spliceosome"/>
    <property type="evidence" value="ECO:0007669"/>
    <property type="project" value="TreeGrafter"/>
</dbReference>
<dbReference type="PANTHER" id="PTHR10887">
    <property type="entry name" value="DNA2/NAM7 HELICASE FAMILY"/>
    <property type="match status" value="1"/>
</dbReference>
<dbReference type="InterPro" id="IPR027417">
    <property type="entry name" value="P-loop_NTPase"/>
</dbReference>
<evidence type="ECO:0000313" key="8">
    <source>
        <dbReference type="Proteomes" id="UP000282613"/>
    </source>
</evidence>
<dbReference type="GO" id="GO:0000398">
    <property type="term" value="P:mRNA splicing, via spliceosome"/>
    <property type="evidence" value="ECO:0007669"/>
    <property type="project" value="InterPro"/>
</dbReference>
<feature type="domain" description="DNA2/NAM7 helicase helicase" evidence="2">
    <location>
        <begin position="951"/>
        <end position="1318"/>
    </location>
</feature>
<dbReference type="Pfam" id="PF21143">
    <property type="entry name" value="Aquarius_N_2nd"/>
    <property type="match status" value="1"/>
</dbReference>
<feature type="domain" description="DNA2/NAM7 helicase-like C-terminal" evidence="3">
    <location>
        <begin position="1328"/>
        <end position="1517"/>
    </location>
</feature>
<dbReference type="Proteomes" id="UP000282613">
    <property type="component" value="Unassembled WGS sequence"/>
</dbReference>
<name>A0A0R3W3S0_TAEAS</name>